<dbReference type="PANTHER" id="PTHR24422">
    <property type="entry name" value="CHEMOTAXIS PROTEIN METHYLTRANSFERASE"/>
    <property type="match status" value="1"/>
</dbReference>
<dbReference type="PROSITE" id="PS50123">
    <property type="entry name" value="CHER"/>
    <property type="match status" value="1"/>
</dbReference>
<proteinExistence type="predicted"/>
<name>A0A1F5YQ82_9BACT</name>
<dbReference type="Pfam" id="PF13414">
    <property type="entry name" value="TPR_11"/>
    <property type="match status" value="1"/>
</dbReference>
<dbReference type="InterPro" id="IPR022642">
    <property type="entry name" value="CheR_C"/>
</dbReference>
<dbReference type="SUPFAM" id="SSF53335">
    <property type="entry name" value="S-adenosyl-L-methionine-dependent methyltransferases"/>
    <property type="match status" value="1"/>
</dbReference>
<dbReference type="SMART" id="SM00028">
    <property type="entry name" value="TPR"/>
    <property type="match status" value="2"/>
</dbReference>
<dbReference type="GO" id="GO:0008757">
    <property type="term" value="F:S-adenosylmethionine-dependent methyltransferase activity"/>
    <property type="evidence" value="ECO:0007669"/>
    <property type="project" value="InterPro"/>
</dbReference>
<dbReference type="SUPFAM" id="SSF48452">
    <property type="entry name" value="TPR-like"/>
    <property type="match status" value="1"/>
</dbReference>
<dbReference type="SMART" id="SM00138">
    <property type="entry name" value="MeTrc"/>
    <property type="match status" value="1"/>
</dbReference>
<dbReference type="Gene3D" id="3.40.50.150">
    <property type="entry name" value="Vaccinia Virus protein VP39"/>
    <property type="match status" value="1"/>
</dbReference>
<dbReference type="Proteomes" id="UP000179129">
    <property type="component" value="Unassembled WGS sequence"/>
</dbReference>
<dbReference type="InterPro" id="IPR011990">
    <property type="entry name" value="TPR-like_helical_dom_sf"/>
</dbReference>
<dbReference type="PANTHER" id="PTHR24422:SF19">
    <property type="entry name" value="CHEMOTAXIS PROTEIN METHYLTRANSFERASE"/>
    <property type="match status" value="1"/>
</dbReference>
<gene>
    <name evidence="6" type="ORF">A3F83_12320</name>
</gene>
<dbReference type="STRING" id="1817867.A3F83_12320"/>
<evidence type="ECO:0000256" key="2">
    <source>
        <dbReference type="ARBA" id="ARBA00022679"/>
    </source>
</evidence>
<dbReference type="InterPro" id="IPR000780">
    <property type="entry name" value="CheR_MeTrfase"/>
</dbReference>
<dbReference type="InterPro" id="IPR029063">
    <property type="entry name" value="SAM-dependent_MTases_sf"/>
</dbReference>
<evidence type="ECO:0000313" key="6">
    <source>
        <dbReference type="EMBL" id="OGG02368.1"/>
    </source>
</evidence>
<sequence>MADCIARSDLLRFSEFISSQMGLHFPPERRADIQRGISSAAPEFGFADPEACIQWLMSSPLTRRQIEILASHLTIGETYFFREKPIFETLRDKVLRELIQSRMGTSRRLRIWSAGCSSGEEPYSIAMLLSRFLPDIKDWNITILATDINPQSLDKARDGLYKEWSFRNAPADIKEQFFSKTRDKSYQIRADMQELVRLGYLNLAEDTYPSLLNDTNAMDVIFCKNVLMYFNPDTQKKVIQKLYRCLVNKGWLIVSPCETSHLLFHRFQTVNFPETTFYRKDGRQAKPEPDWGSELQSFSFHPPVDLVTGSLPDILPPVDILPAPIPEAGDLPIAPQPESEPSPYEEALSLYARGFYHGVVELLAPLAVGDCRNSALVARSYANQGNLSEALRWCDKMVAADKLNPGSYYLQASILLEEGRIEAATASLKKALYLEPDFVLAHFALGNLALQQGNSREANRHLNNALKLAKTYDQGGPLPEADGVTAGRLSEIISRMI</sequence>
<reference evidence="6 7" key="1">
    <citation type="journal article" date="2016" name="Nat. Commun.">
        <title>Thousands of microbial genomes shed light on interconnected biogeochemical processes in an aquifer system.</title>
        <authorList>
            <person name="Anantharaman K."/>
            <person name="Brown C.T."/>
            <person name="Hug L.A."/>
            <person name="Sharon I."/>
            <person name="Castelle C.J."/>
            <person name="Probst A.J."/>
            <person name="Thomas B.C."/>
            <person name="Singh A."/>
            <person name="Wilkins M.J."/>
            <person name="Karaoz U."/>
            <person name="Brodie E.L."/>
            <person name="Williams K.H."/>
            <person name="Hubbard S.S."/>
            <person name="Banfield J.F."/>
        </authorList>
    </citation>
    <scope>NUCLEOTIDE SEQUENCE [LARGE SCALE GENOMIC DNA]</scope>
</reference>
<dbReference type="Pfam" id="PF01739">
    <property type="entry name" value="CheR"/>
    <property type="match status" value="1"/>
</dbReference>
<dbReference type="GO" id="GO:0032259">
    <property type="term" value="P:methylation"/>
    <property type="evidence" value="ECO:0007669"/>
    <property type="project" value="UniProtKB-KW"/>
</dbReference>
<keyword evidence="4" id="KW-0802">TPR repeat</keyword>
<evidence type="ECO:0000256" key="3">
    <source>
        <dbReference type="ARBA" id="ARBA00022691"/>
    </source>
</evidence>
<dbReference type="InterPro" id="IPR019734">
    <property type="entry name" value="TPR_rpt"/>
</dbReference>
<evidence type="ECO:0000259" key="5">
    <source>
        <dbReference type="PROSITE" id="PS50123"/>
    </source>
</evidence>
<feature type="domain" description="CheR-type methyltransferase" evidence="5">
    <location>
        <begin position="1"/>
        <end position="283"/>
    </location>
</feature>
<organism evidence="6 7">
    <name type="scientific">Candidatus Glassbacteria bacterium RIFCSPLOWO2_12_FULL_58_11</name>
    <dbReference type="NCBI Taxonomy" id="1817867"/>
    <lineage>
        <taxon>Bacteria</taxon>
        <taxon>Candidatus Glassiibacteriota</taxon>
    </lineage>
</organism>
<feature type="repeat" description="TPR" evidence="4">
    <location>
        <begin position="405"/>
        <end position="438"/>
    </location>
</feature>
<evidence type="ECO:0000256" key="4">
    <source>
        <dbReference type="PROSITE-ProRule" id="PRU00339"/>
    </source>
</evidence>
<dbReference type="PRINTS" id="PR00996">
    <property type="entry name" value="CHERMTFRASE"/>
</dbReference>
<dbReference type="AlphaFoldDB" id="A0A1F5YQ82"/>
<dbReference type="EMBL" id="MFIX01000185">
    <property type="protein sequence ID" value="OGG02368.1"/>
    <property type="molecule type" value="Genomic_DNA"/>
</dbReference>
<dbReference type="PROSITE" id="PS50005">
    <property type="entry name" value="TPR"/>
    <property type="match status" value="1"/>
</dbReference>
<keyword evidence="3" id="KW-0949">S-adenosyl-L-methionine</keyword>
<protein>
    <recommendedName>
        <fullName evidence="5">CheR-type methyltransferase domain-containing protein</fullName>
    </recommendedName>
</protein>
<dbReference type="Gene3D" id="1.25.40.10">
    <property type="entry name" value="Tetratricopeptide repeat domain"/>
    <property type="match status" value="1"/>
</dbReference>
<evidence type="ECO:0000256" key="1">
    <source>
        <dbReference type="ARBA" id="ARBA00022603"/>
    </source>
</evidence>
<keyword evidence="2" id="KW-0808">Transferase</keyword>
<dbReference type="InterPro" id="IPR050903">
    <property type="entry name" value="Bact_Chemotaxis_MeTrfase"/>
</dbReference>
<evidence type="ECO:0000313" key="7">
    <source>
        <dbReference type="Proteomes" id="UP000179129"/>
    </source>
</evidence>
<keyword evidence="1" id="KW-0489">Methyltransferase</keyword>
<comment type="caution">
    <text evidence="6">The sequence shown here is derived from an EMBL/GenBank/DDBJ whole genome shotgun (WGS) entry which is preliminary data.</text>
</comment>
<accession>A0A1F5YQ82</accession>